<dbReference type="REBASE" id="485605">
    <property type="entry name" value="S.VbaT37ORF8495P"/>
</dbReference>
<keyword evidence="2" id="KW-0680">Restriction system</keyword>
<protein>
    <submittedName>
        <fullName evidence="5">Restriction endonuclease subunit S</fullName>
    </submittedName>
</protein>
<keyword evidence="5" id="KW-0540">Nuclease</keyword>
<keyword evidence="5" id="KW-0378">Hydrolase</keyword>
<dbReference type="InterPro" id="IPR000055">
    <property type="entry name" value="Restrct_endonuc_typeI_TRD"/>
</dbReference>
<organism evidence="5 6">
    <name type="scientific">Sulfuriroseicoccus oceanibius</name>
    <dbReference type="NCBI Taxonomy" id="2707525"/>
    <lineage>
        <taxon>Bacteria</taxon>
        <taxon>Pseudomonadati</taxon>
        <taxon>Verrucomicrobiota</taxon>
        <taxon>Verrucomicrobiia</taxon>
        <taxon>Verrucomicrobiales</taxon>
        <taxon>Verrucomicrobiaceae</taxon>
        <taxon>Sulfuriroseicoccus</taxon>
    </lineage>
</organism>
<dbReference type="CDD" id="cd17249">
    <property type="entry name" value="RMtype1_S_EcoR124I-TRD2-CR2_like"/>
    <property type="match status" value="1"/>
</dbReference>
<dbReference type="InterPro" id="IPR052021">
    <property type="entry name" value="Type-I_RS_S_subunit"/>
</dbReference>
<dbReference type="GO" id="GO:0009307">
    <property type="term" value="P:DNA restriction-modification system"/>
    <property type="evidence" value="ECO:0007669"/>
    <property type="project" value="UniProtKB-KW"/>
</dbReference>
<dbReference type="Gene3D" id="3.90.220.20">
    <property type="entry name" value="DNA methylase specificity domains"/>
    <property type="match status" value="2"/>
</dbReference>
<sequence>MSEETTLVPNLRFQEFPPSSQTGTISQLCKIVDCEHKTAPYVSHSEYAVVRTSNIRNGTIVHDDMKFTSKEGYREWTRRTIPIPGDLLFTREAPAGETCLVPKDFKLCMGQRMVLLRSHDNQLDHGYLLYYILSPAGERQIYRYEIGSTVKRINIEDIARIAIHLPSLPEQKKIAAFLSAVDARIDQLKRKKSLLLDYKKGVMQKLFSQELRFKDDQGNPFPDWEEKKLGEVTKWSSGGTPSKDNDSYWNGEIPWMSAISMHGRYYSDSKLRLTAEGVKSGSKIASKGSLLLLVRGSMLWNRIPVGITMREVAYNQDVKALTPASDLSPAFLLQWFIASENILLHKVVGTGIGAGKLDTDEMKHMPIQLPSISEQIKIASFLTELDRKIEQADAQITHTHTFKKGLLQQMFV</sequence>
<evidence type="ECO:0000256" key="3">
    <source>
        <dbReference type="ARBA" id="ARBA00023125"/>
    </source>
</evidence>
<dbReference type="Gene3D" id="1.10.287.1120">
    <property type="entry name" value="Bipartite methylase S protein"/>
    <property type="match status" value="1"/>
</dbReference>
<dbReference type="GO" id="GO:0004519">
    <property type="term" value="F:endonuclease activity"/>
    <property type="evidence" value="ECO:0007669"/>
    <property type="project" value="UniProtKB-KW"/>
</dbReference>
<dbReference type="CDD" id="cd17246">
    <property type="entry name" value="RMtype1_S_SonII-TRD2-CR2_like"/>
    <property type="match status" value="1"/>
</dbReference>
<keyword evidence="6" id="KW-1185">Reference proteome</keyword>
<dbReference type="PANTHER" id="PTHR30408">
    <property type="entry name" value="TYPE-1 RESTRICTION ENZYME ECOKI SPECIFICITY PROTEIN"/>
    <property type="match status" value="1"/>
</dbReference>
<feature type="domain" description="Type I restriction modification DNA specificity" evidence="4">
    <location>
        <begin position="223"/>
        <end position="391"/>
    </location>
</feature>
<dbReference type="KEGG" id="soa:G3M56_008490"/>
<keyword evidence="5" id="KW-0255">Endonuclease</keyword>
<evidence type="ECO:0000259" key="4">
    <source>
        <dbReference type="Pfam" id="PF01420"/>
    </source>
</evidence>
<evidence type="ECO:0000256" key="2">
    <source>
        <dbReference type="ARBA" id="ARBA00022747"/>
    </source>
</evidence>
<evidence type="ECO:0000256" key="1">
    <source>
        <dbReference type="ARBA" id="ARBA00010923"/>
    </source>
</evidence>
<proteinExistence type="inferred from homology"/>
<dbReference type="PANTHER" id="PTHR30408:SF12">
    <property type="entry name" value="TYPE I RESTRICTION ENZYME MJAVIII SPECIFICITY SUBUNIT"/>
    <property type="match status" value="1"/>
</dbReference>
<keyword evidence="3" id="KW-0238">DNA-binding</keyword>
<accession>A0A6B3L7E4</accession>
<dbReference type="Proteomes" id="UP000475117">
    <property type="component" value="Chromosome"/>
</dbReference>
<dbReference type="Pfam" id="PF01420">
    <property type="entry name" value="Methylase_S"/>
    <property type="match status" value="2"/>
</dbReference>
<name>A0A6B3L7E4_9BACT</name>
<dbReference type="SUPFAM" id="SSF116734">
    <property type="entry name" value="DNA methylase specificity domain"/>
    <property type="match status" value="2"/>
</dbReference>
<gene>
    <name evidence="5" type="ORF">G3M56_008490</name>
</gene>
<dbReference type="GO" id="GO:0003677">
    <property type="term" value="F:DNA binding"/>
    <property type="evidence" value="ECO:0007669"/>
    <property type="project" value="UniProtKB-KW"/>
</dbReference>
<evidence type="ECO:0000313" key="5">
    <source>
        <dbReference type="EMBL" id="QQL43934.1"/>
    </source>
</evidence>
<evidence type="ECO:0000313" key="6">
    <source>
        <dbReference type="Proteomes" id="UP000475117"/>
    </source>
</evidence>
<dbReference type="EMBL" id="CP066776">
    <property type="protein sequence ID" value="QQL43934.1"/>
    <property type="molecule type" value="Genomic_DNA"/>
</dbReference>
<comment type="similarity">
    <text evidence="1">Belongs to the type-I restriction system S methylase family.</text>
</comment>
<dbReference type="AlphaFoldDB" id="A0A6B3L7E4"/>
<feature type="domain" description="Type I restriction modification DNA specificity" evidence="4">
    <location>
        <begin position="43"/>
        <end position="192"/>
    </location>
</feature>
<dbReference type="RefSeq" id="WP_164363558.1">
    <property type="nucleotide sequence ID" value="NZ_CP066776.1"/>
</dbReference>
<dbReference type="InterPro" id="IPR044946">
    <property type="entry name" value="Restrct_endonuc_typeI_TRD_sf"/>
</dbReference>
<reference evidence="5 6" key="1">
    <citation type="submission" date="2020-12" db="EMBL/GenBank/DDBJ databases">
        <title>Sulforoseuscoccus oceanibium gen. nov., sp. nov., a representative of the phylum Verrucomicrobia with special cytoplasmic membrane, and proposal of Sulforoseuscoccusaceae fam. nov.</title>
        <authorList>
            <person name="Xi F."/>
        </authorList>
    </citation>
    <scope>NUCLEOTIDE SEQUENCE [LARGE SCALE GENOMIC DNA]</scope>
    <source>
        <strain evidence="5 6">T37</strain>
    </source>
</reference>